<dbReference type="SUPFAM" id="SSF89733">
    <property type="entry name" value="L-sulfolactate dehydrogenase-like"/>
    <property type="match status" value="1"/>
</dbReference>
<dbReference type="RefSeq" id="WP_184512555.1">
    <property type="nucleotide sequence ID" value="NZ_JACIJD010000001.1"/>
</dbReference>
<sequence>MRIGIEEARHLAVRGLRGLGLPDQDAARVAEHLLDCELRGLGYAGLARVLSIAERFADRPYQGRPIAVVSETPVSARIDGGDNVGYLVAHEATRVAIGKAGASGIAIVGANNTWYTGMLSFYAEMAASADLAVMIASNATPWVAPAGGTEPRFGTNPICFGFPGEAGPAIWDIGISDIIHAQAVMARRLGQALPEGTAFDAEGRPTTDPVAALGGAFAAWGGHRGSGLGIVVQILGMMAGSPAMPDHLTDFGFLIIAFRPDLLGPLDLFKGKVSAYADLIRATRPVEGGPVVRMPFDRSAALRAACLAEGSIEIPDPVLDAVRALAGPPAGGFQSKCDGDLVMERYLVQGR</sequence>
<name>A0A840Y7R4_9PROT</name>
<comment type="caution">
    <text evidence="3">The sequence shown here is derived from an EMBL/GenBank/DDBJ whole genome shotgun (WGS) entry which is preliminary data.</text>
</comment>
<dbReference type="InterPro" id="IPR036111">
    <property type="entry name" value="Mal/L-sulfo/L-lacto_DH-like_sf"/>
</dbReference>
<dbReference type="GO" id="GO:0016491">
    <property type="term" value="F:oxidoreductase activity"/>
    <property type="evidence" value="ECO:0007669"/>
    <property type="project" value="UniProtKB-KW"/>
</dbReference>
<keyword evidence="2" id="KW-0560">Oxidoreductase</keyword>
<dbReference type="AlphaFoldDB" id="A0A840Y7R4"/>
<dbReference type="Gene3D" id="3.30.1370.60">
    <property type="entry name" value="Hypothetical oxidoreductase yiak, domain 2"/>
    <property type="match status" value="1"/>
</dbReference>
<dbReference type="Proteomes" id="UP000580654">
    <property type="component" value="Unassembled WGS sequence"/>
</dbReference>
<dbReference type="Pfam" id="PF02615">
    <property type="entry name" value="Ldh_2"/>
    <property type="match status" value="1"/>
</dbReference>
<reference evidence="3 4" key="1">
    <citation type="submission" date="2020-08" db="EMBL/GenBank/DDBJ databases">
        <title>Genomic Encyclopedia of Type Strains, Phase IV (KMG-IV): sequencing the most valuable type-strain genomes for metagenomic binning, comparative biology and taxonomic classification.</title>
        <authorList>
            <person name="Goeker M."/>
        </authorList>
    </citation>
    <scope>NUCLEOTIDE SEQUENCE [LARGE SCALE GENOMIC DNA]</scope>
    <source>
        <strain evidence="3 4">DSM 25622</strain>
    </source>
</reference>
<protein>
    <submittedName>
        <fullName evidence="3">LDH2 family malate/lactate/ureidoglycolate dehydrogenase</fullName>
    </submittedName>
</protein>
<evidence type="ECO:0000256" key="1">
    <source>
        <dbReference type="ARBA" id="ARBA00006056"/>
    </source>
</evidence>
<comment type="similarity">
    <text evidence="1">Belongs to the LDH2/MDH2 oxidoreductase family.</text>
</comment>
<accession>A0A840Y7R4</accession>
<keyword evidence="4" id="KW-1185">Reference proteome</keyword>
<dbReference type="Gene3D" id="1.10.1530.10">
    <property type="match status" value="1"/>
</dbReference>
<dbReference type="InterPro" id="IPR003767">
    <property type="entry name" value="Malate/L-lactate_DH-like"/>
</dbReference>
<evidence type="ECO:0000313" key="4">
    <source>
        <dbReference type="Proteomes" id="UP000580654"/>
    </source>
</evidence>
<evidence type="ECO:0000256" key="2">
    <source>
        <dbReference type="ARBA" id="ARBA00023002"/>
    </source>
</evidence>
<dbReference type="EMBL" id="JACIJD010000001">
    <property type="protein sequence ID" value="MBB5691991.1"/>
    <property type="molecule type" value="Genomic_DNA"/>
</dbReference>
<gene>
    <name evidence="3" type="ORF">FHS87_000002</name>
</gene>
<dbReference type="PANTHER" id="PTHR11091:SF0">
    <property type="entry name" value="MALATE DEHYDROGENASE"/>
    <property type="match status" value="1"/>
</dbReference>
<proteinExistence type="inferred from homology"/>
<organism evidence="3 4">
    <name type="scientific">Muricoccus pecuniae</name>
    <dbReference type="NCBI Taxonomy" id="693023"/>
    <lineage>
        <taxon>Bacteria</taxon>
        <taxon>Pseudomonadati</taxon>
        <taxon>Pseudomonadota</taxon>
        <taxon>Alphaproteobacteria</taxon>
        <taxon>Acetobacterales</taxon>
        <taxon>Roseomonadaceae</taxon>
        <taxon>Muricoccus</taxon>
    </lineage>
</organism>
<dbReference type="InterPro" id="IPR043144">
    <property type="entry name" value="Mal/L-sulf/L-lact_DH-like_ah"/>
</dbReference>
<dbReference type="PANTHER" id="PTHR11091">
    <property type="entry name" value="OXIDOREDUCTASE-RELATED"/>
    <property type="match status" value="1"/>
</dbReference>
<dbReference type="InterPro" id="IPR043143">
    <property type="entry name" value="Mal/L-sulf/L-lact_DH-like_NADP"/>
</dbReference>
<evidence type="ECO:0000313" key="3">
    <source>
        <dbReference type="EMBL" id="MBB5691991.1"/>
    </source>
</evidence>